<reference evidence="4 5" key="1">
    <citation type="journal article" date="2018" name="Mol. Biol. Evol.">
        <title>Broad Genomic Sampling Reveals a Smut Pathogenic Ancestry of the Fungal Clade Ustilaginomycotina.</title>
        <authorList>
            <person name="Kijpornyongpan T."/>
            <person name="Mondo S.J."/>
            <person name="Barry K."/>
            <person name="Sandor L."/>
            <person name="Lee J."/>
            <person name="Lipzen A."/>
            <person name="Pangilinan J."/>
            <person name="LaButti K."/>
            <person name="Hainaut M."/>
            <person name="Henrissat B."/>
            <person name="Grigoriev I.V."/>
            <person name="Spatafora J.W."/>
            <person name="Aime M.C."/>
        </authorList>
    </citation>
    <scope>NUCLEOTIDE SEQUENCE [LARGE SCALE GENOMIC DNA]</scope>
    <source>
        <strain evidence="4 5">MCA 3882</strain>
    </source>
</reference>
<feature type="domain" description="Dehydrogenase E1 component" evidence="3">
    <location>
        <begin position="108"/>
        <end position="408"/>
    </location>
</feature>
<evidence type="ECO:0000313" key="4">
    <source>
        <dbReference type="EMBL" id="PWN36884.1"/>
    </source>
</evidence>
<accession>A0A316VI04</accession>
<sequence>MIRPIYRSALTQSRIISRSFSASIIRQSSSTSTGHLPGYPSSPFVSTLQKAVFDSVNANVVSDPNAEDQQTKKGIPTFRVLDGKGSLLPGVDESSLGLSKEEARKIMENMLLLPALDVILYNAQRQGRISFMMTSHGEEAAVIGSASALDNKDEVFAQYREMGVLLYRGFSLDKVMNQVFGTSDDLGQARQMPIHFGSTDHHFHTISSPLATQIPQAAGAAYALKRMKDRKENVVVCYFGEGAASEGDAHAGMNMAATLKCPVIFVVRNNGFAISTPSTEQYAGDGIASRGPGYGISTIRVDGNDVLAVRAAMKHAKQHAIQHSAPFLIECMTYRVGHHSTSDDSSAYRNRKDVEDWKRLDNPLARFGAFLQERGWWTEEEGETLRKQYRKDIVKQLDIAEHKPRPSISSIFEDTYKEVPPHLQEQRAELARLINMYGQTDAWKKELPKYRDQGKDMEQYLEKK</sequence>
<gene>
    <name evidence="4" type="ORF">FA14DRAFT_116783</name>
</gene>
<dbReference type="PANTHER" id="PTHR43380">
    <property type="entry name" value="2-OXOISOVALERATE DEHYDROGENASE SUBUNIT ALPHA, MITOCHONDRIAL"/>
    <property type="match status" value="1"/>
</dbReference>
<evidence type="ECO:0000313" key="5">
    <source>
        <dbReference type="Proteomes" id="UP000245771"/>
    </source>
</evidence>
<dbReference type="STRING" id="1280837.A0A316VI04"/>
<dbReference type="GO" id="GO:0003863">
    <property type="term" value="F:branched-chain 2-oxo acid dehydrogenase activity"/>
    <property type="evidence" value="ECO:0007669"/>
    <property type="project" value="UniProtKB-EC"/>
</dbReference>
<dbReference type="Gene3D" id="3.40.50.970">
    <property type="match status" value="1"/>
</dbReference>
<keyword evidence="2" id="KW-0786">Thiamine pyrophosphate</keyword>
<dbReference type="Proteomes" id="UP000245771">
    <property type="component" value="Unassembled WGS sequence"/>
</dbReference>
<organism evidence="4 5">
    <name type="scientific">Meira miltonrushii</name>
    <dbReference type="NCBI Taxonomy" id="1280837"/>
    <lineage>
        <taxon>Eukaryota</taxon>
        <taxon>Fungi</taxon>
        <taxon>Dikarya</taxon>
        <taxon>Basidiomycota</taxon>
        <taxon>Ustilaginomycotina</taxon>
        <taxon>Exobasidiomycetes</taxon>
        <taxon>Exobasidiales</taxon>
        <taxon>Brachybasidiaceae</taxon>
        <taxon>Meira</taxon>
    </lineage>
</organism>
<keyword evidence="1 2" id="KW-0560">Oxidoreductase</keyword>
<dbReference type="GeneID" id="37017974"/>
<dbReference type="EC" id="1.2.4.4" evidence="2"/>
<dbReference type="CDD" id="cd02000">
    <property type="entry name" value="TPP_E1_PDC_ADC_BCADC"/>
    <property type="match status" value="1"/>
</dbReference>
<dbReference type="InParanoid" id="A0A316VI04"/>
<name>A0A316VI04_9BASI</name>
<comment type="cofactor">
    <cofactor evidence="2">
        <name>thiamine diphosphate</name>
        <dbReference type="ChEBI" id="CHEBI:58937"/>
    </cofactor>
</comment>
<dbReference type="SUPFAM" id="SSF52518">
    <property type="entry name" value="Thiamin diphosphate-binding fold (THDP-binding)"/>
    <property type="match status" value="1"/>
</dbReference>
<evidence type="ECO:0000256" key="2">
    <source>
        <dbReference type="RuleBase" id="RU365014"/>
    </source>
</evidence>
<dbReference type="InterPro" id="IPR029061">
    <property type="entry name" value="THDP-binding"/>
</dbReference>
<dbReference type="InterPro" id="IPR050771">
    <property type="entry name" value="Alpha-ketoacid_DH_E1_comp"/>
</dbReference>
<dbReference type="GO" id="GO:0009083">
    <property type="term" value="P:branched-chain amino acid catabolic process"/>
    <property type="evidence" value="ECO:0007669"/>
    <property type="project" value="TreeGrafter"/>
</dbReference>
<comment type="similarity">
    <text evidence="2">Belongs to the BCKDHA family.</text>
</comment>
<comment type="function">
    <text evidence="2">The branched-chain alpha-keto dehydrogenase complex catalyzes the overall conversion of alpha-keto acids to acyl-CoA and CO(2). It contains multiple copies of three enzymatic components: branched-chain alpha-keto acid decarboxylase (E1), lipoamide acyltransferase (E2) and lipoamide dehydrogenase (E3).</text>
</comment>
<proteinExistence type="inferred from homology"/>
<dbReference type="OrthoDB" id="3845at2759"/>
<dbReference type="Pfam" id="PF00676">
    <property type="entry name" value="E1_dh"/>
    <property type="match status" value="1"/>
</dbReference>
<dbReference type="FunFam" id="3.40.50.970:FF:000055">
    <property type="entry name" value="2-oxoisovalerate dehydrogenase subunit alpha"/>
    <property type="match status" value="1"/>
</dbReference>
<dbReference type="EMBL" id="KZ819602">
    <property type="protein sequence ID" value="PWN36884.1"/>
    <property type="molecule type" value="Genomic_DNA"/>
</dbReference>
<dbReference type="PANTHER" id="PTHR43380:SF1">
    <property type="entry name" value="2-OXOISOVALERATE DEHYDROGENASE SUBUNIT ALPHA, MITOCHONDRIAL"/>
    <property type="match status" value="1"/>
</dbReference>
<comment type="catalytic activity">
    <reaction evidence="2">
        <text>N(6)-[(R)-lipoyl]-L-lysyl-[protein] + 3-methyl-2-oxobutanoate + H(+) = N(6)-[(R)-S(8)-2-methylpropanoyldihydrolipoyl]-L-lysyl-[protein] + CO2</text>
        <dbReference type="Rhea" id="RHEA:13457"/>
        <dbReference type="Rhea" id="RHEA-COMP:10474"/>
        <dbReference type="Rhea" id="RHEA-COMP:10497"/>
        <dbReference type="ChEBI" id="CHEBI:11851"/>
        <dbReference type="ChEBI" id="CHEBI:15378"/>
        <dbReference type="ChEBI" id="CHEBI:16526"/>
        <dbReference type="ChEBI" id="CHEBI:83099"/>
        <dbReference type="ChEBI" id="CHEBI:83142"/>
        <dbReference type="EC" id="1.2.4.4"/>
    </reaction>
</comment>
<evidence type="ECO:0000256" key="1">
    <source>
        <dbReference type="ARBA" id="ARBA00023002"/>
    </source>
</evidence>
<dbReference type="RefSeq" id="XP_025357186.1">
    <property type="nucleotide sequence ID" value="XM_025496193.1"/>
</dbReference>
<evidence type="ECO:0000259" key="3">
    <source>
        <dbReference type="Pfam" id="PF00676"/>
    </source>
</evidence>
<dbReference type="AlphaFoldDB" id="A0A316VI04"/>
<keyword evidence="5" id="KW-1185">Reference proteome</keyword>
<protein>
    <recommendedName>
        <fullName evidence="2">2-oxoisovalerate dehydrogenase subunit alpha</fullName>
        <ecNumber evidence="2">1.2.4.4</ecNumber>
    </recommendedName>
    <alternativeName>
        <fullName evidence="2">Branched-chain alpha-keto acid dehydrogenase E1 component alpha chain</fullName>
    </alternativeName>
</protein>
<dbReference type="InterPro" id="IPR001017">
    <property type="entry name" value="DH_E1"/>
</dbReference>